<reference evidence="1" key="1">
    <citation type="submission" date="2023-07" db="EMBL/GenBank/DDBJ databases">
        <title>draft genome sequence of fig (Ficus carica).</title>
        <authorList>
            <person name="Takahashi T."/>
            <person name="Nishimura K."/>
        </authorList>
    </citation>
    <scope>NUCLEOTIDE SEQUENCE</scope>
</reference>
<comment type="caution">
    <text evidence="1">The sequence shown here is derived from an EMBL/GenBank/DDBJ whole genome shotgun (WGS) entry which is preliminary data.</text>
</comment>
<gene>
    <name evidence="1" type="ORF">TIFTF001_033595</name>
</gene>
<dbReference type="Proteomes" id="UP001187192">
    <property type="component" value="Unassembled WGS sequence"/>
</dbReference>
<sequence>MDEGFDQAMGALSLTGNSIVTVMGAPSALTCCKTLNEGAIFTEARVTLKIPYNVHGKAPASHQWANSGERSQVTRGGSWVVVVGGVLSNLNDLELDGVSMSHIKLILGLLMTRVDTWM</sequence>
<name>A0AA88DZ25_FICCA</name>
<keyword evidence="2" id="KW-1185">Reference proteome</keyword>
<evidence type="ECO:0000313" key="2">
    <source>
        <dbReference type="Proteomes" id="UP001187192"/>
    </source>
</evidence>
<dbReference type="EMBL" id="BTGU01000184">
    <property type="protein sequence ID" value="GMN64523.1"/>
    <property type="molecule type" value="Genomic_DNA"/>
</dbReference>
<evidence type="ECO:0000313" key="1">
    <source>
        <dbReference type="EMBL" id="GMN64523.1"/>
    </source>
</evidence>
<dbReference type="AlphaFoldDB" id="A0AA88DZ25"/>
<protein>
    <submittedName>
        <fullName evidence="1">Uncharacterized protein</fullName>
    </submittedName>
</protein>
<organism evidence="1 2">
    <name type="scientific">Ficus carica</name>
    <name type="common">Common fig</name>
    <dbReference type="NCBI Taxonomy" id="3494"/>
    <lineage>
        <taxon>Eukaryota</taxon>
        <taxon>Viridiplantae</taxon>
        <taxon>Streptophyta</taxon>
        <taxon>Embryophyta</taxon>
        <taxon>Tracheophyta</taxon>
        <taxon>Spermatophyta</taxon>
        <taxon>Magnoliopsida</taxon>
        <taxon>eudicotyledons</taxon>
        <taxon>Gunneridae</taxon>
        <taxon>Pentapetalae</taxon>
        <taxon>rosids</taxon>
        <taxon>fabids</taxon>
        <taxon>Rosales</taxon>
        <taxon>Moraceae</taxon>
        <taxon>Ficeae</taxon>
        <taxon>Ficus</taxon>
    </lineage>
</organism>
<accession>A0AA88DZ25</accession>
<proteinExistence type="predicted"/>